<name>A0AAV2JWQ6_KNICA</name>
<protein>
    <submittedName>
        <fullName evidence="2">Uncharacterized protein</fullName>
    </submittedName>
</protein>
<evidence type="ECO:0000256" key="1">
    <source>
        <dbReference type="SAM" id="MobiDB-lite"/>
    </source>
</evidence>
<dbReference type="Gene3D" id="2.60.40.10">
    <property type="entry name" value="Immunoglobulins"/>
    <property type="match status" value="1"/>
</dbReference>
<gene>
    <name evidence="2" type="ORF">KC01_LOCUS11879</name>
</gene>
<reference evidence="2 3" key="1">
    <citation type="submission" date="2024-04" db="EMBL/GenBank/DDBJ databases">
        <authorList>
            <person name="Waldvogel A.-M."/>
            <person name="Schoenle A."/>
        </authorList>
    </citation>
    <scope>NUCLEOTIDE SEQUENCE [LARGE SCALE GENOMIC DNA]</scope>
</reference>
<sequence>MEQETADSIVAALKLAIEEQGSTIGKSIDELKRSVDFLSAEVKVQHHNDTAAVDTEVHLLKESFDLLQTLKTDDNGLASFKLNTSLFQGSFTVKASVYKMYTHTLMRPHFALASLHLTEIQQTSLHTRTSSSLEVQAEDRPLVCGAQETLNLSYSIVGEGQGQLHIIYLLLSRGNIVKYGQYSNYMDTSQDLSVAVGSDSSQSAEPKRHHQDSSQSEEPKRHHQDSSQSEEPKHHHQDSSQSEEPVYEQGDC</sequence>
<organism evidence="2 3">
    <name type="scientific">Knipowitschia caucasica</name>
    <name type="common">Caucasian dwarf goby</name>
    <name type="synonym">Pomatoschistus caucasicus</name>
    <dbReference type="NCBI Taxonomy" id="637954"/>
    <lineage>
        <taxon>Eukaryota</taxon>
        <taxon>Metazoa</taxon>
        <taxon>Chordata</taxon>
        <taxon>Craniata</taxon>
        <taxon>Vertebrata</taxon>
        <taxon>Euteleostomi</taxon>
        <taxon>Actinopterygii</taxon>
        <taxon>Neopterygii</taxon>
        <taxon>Teleostei</taxon>
        <taxon>Neoteleostei</taxon>
        <taxon>Acanthomorphata</taxon>
        <taxon>Gobiaria</taxon>
        <taxon>Gobiiformes</taxon>
        <taxon>Gobioidei</taxon>
        <taxon>Gobiidae</taxon>
        <taxon>Gobiinae</taxon>
        <taxon>Knipowitschia</taxon>
    </lineage>
</organism>
<feature type="region of interest" description="Disordered" evidence="1">
    <location>
        <begin position="194"/>
        <end position="252"/>
    </location>
</feature>
<dbReference type="AlphaFoldDB" id="A0AAV2JWQ6"/>
<accession>A0AAV2JWQ6</accession>
<dbReference type="Proteomes" id="UP001497482">
    <property type="component" value="Chromosome 14"/>
</dbReference>
<dbReference type="Gene3D" id="2.60.40.1930">
    <property type="match status" value="1"/>
</dbReference>
<keyword evidence="3" id="KW-1185">Reference proteome</keyword>
<proteinExistence type="predicted"/>
<dbReference type="EMBL" id="OZ035836">
    <property type="protein sequence ID" value="CAL1581106.1"/>
    <property type="molecule type" value="Genomic_DNA"/>
</dbReference>
<evidence type="ECO:0000313" key="3">
    <source>
        <dbReference type="Proteomes" id="UP001497482"/>
    </source>
</evidence>
<dbReference type="InterPro" id="IPR013783">
    <property type="entry name" value="Ig-like_fold"/>
</dbReference>
<feature type="compositionally biased region" description="Polar residues" evidence="1">
    <location>
        <begin position="194"/>
        <end position="204"/>
    </location>
</feature>
<evidence type="ECO:0000313" key="2">
    <source>
        <dbReference type="EMBL" id="CAL1581106.1"/>
    </source>
</evidence>